<dbReference type="STRING" id="1325130.HFN_0632"/>
<keyword evidence="3" id="KW-0540">Nuclease</keyword>
<keyword evidence="4" id="KW-1185">Reference proteome</keyword>
<dbReference type="OrthoDB" id="5348809at2"/>
<gene>
    <name evidence="3" type="ORF">HFN_0632</name>
</gene>
<dbReference type="GO" id="GO:0004519">
    <property type="term" value="F:endonuclease activity"/>
    <property type="evidence" value="ECO:0007669"/>
    <property type="project" value="UniProtKB-KW"/>
</dbReference>
<dbReference type="eggNOG" id="COG3843">
    <property type="taxonomic scope" value="Bacteria"/>
</dbReference>
<protein>
    <submittedName>
        <fullName evidence="3">IncQ plasmid conjugative transfer DNA nicking endonuclease TraR</fullName>
    </submittedName>
</protein>
<comment type="caution">
    <text evidence="3">The sequence shown here is derived from an EMBL/GenBank/DDBJ whole genome shotgun (WGS) entry which is preliminary data.</text>
</comment>
<feature type="compositionally biased region" description="Basic and acidic residues" evidence="1">
    <location>
        <begin position="508"/>
        <end position="522"/>
    </location>
</feature>
<organism evidence="3 4">
    <name type="scientific">Helicobacter fennelliae MRY12-0050</name>
    <dbReference type="NCBI Taxonomy" id="1325130"/>
    <lineage>
        <taxon>Bacteria</taxon>
        <taxon>Pseudomonadati</taxon>
        <taxon>Campylobacterota</taxon>
        <taxon>Epsilonproteobacteria</taxon>
        <taxon>Campylobacterales</taxon>
        <taxon>Helicobacteraceae</taxon>
        <taxon>Helicobacter</taxon>
    </lineage>
</organism>
<dbReference type="InterPro" id="IPR005094">
    <property type="entry name" value="Endonuclease_MobA/VirD2"/>
</dbReference>
<feature type="compositionally biased region" description="Polar residues" evidence="1">
    <location>
        <begin position="523"/>
        <end position="534"/>
    </location>
</feature>
<dbReference type="InterPro" id="IPR048178">
    <property type="entry name" value="MobP1_relaxase-like"/>
</dbReference>
<dbReference type="NCBIfam" id="NF041450">
    <property type="entry name" value="MobP1"/>
    <property type="match status" value="1"/>
</dbReference>
<feature type="compositionally biased region" description="Polar residues" evidence="1">
    <location>
        <begin position="498"/>
        <end position="507"/>
    </location>
</feature>
<feature type="region of interest" description="Disordered" evidence="1">
    <location>
        <begin position="444"/>
        <end position="534"/>
    </location>
</feature>
<keyword evidence="3" id="KW-0378">Hydrolase</keyword>
<dbReference type="RefSeq" id="WP_023945953.1">
    <property type="nucleotide sequence ID" value="NZ_BASD01000001.1"/>
</dbReference>
<dbReference type="EMBL" id="BASD01000001">
    <property type="protein sequence ID" value="GAD17817.1"/>
    <property type="molecule type" value="Genomic_DNA"/>
</dbReference>
<name>T1DUP2_9HELI</name>
<accession>T1DUP2</accession>
<dbReference type="Proteomes" id="UP000018143">
    <property type="component" value="Unassembled WGS sequence"/>
</dbReference>
<reference evidence="3 4" key="1">
    <citation type="journal article" date="2013" name="Genome Announc.">
        <title>Draft Genome Sequence of Helicobacter fennelliae Strain MRY12-0050, Isolated from a Bacteremia Patient.</title>
        <authorList>
            <person name="Rimbara E."/>
            <person name="Matsui M."/>
            <person name="Mori S."/>
            <person name="Suzuki S."/>
            <person name="Suzuki M."/>
            <person name="Kim H."/>
            <person name="Sekizuka T."/>
            <person name="Kuroda M."/>
            <person name="Shibayama K."/>
        </authorList>
    </citation>
    <scope>NUCLEOTIDE SEQUENCE [LARGE SCALE GENOMIC DNA]</scope>
    <source>
        <strain evidence="3 4">MRY12-0050</strain>
    </source>
</reference>
<feature type="domain" description="MobA/VirD2-like nuclease" evidence="2">
    <location>
        <begin position="132"/>
        <end position="218"/>
    </location>
</feature>
<keyword evidence="3" id="KW-0255">Endonuclease</keyword>
<evidence type="ECO:0000313" key="3">
    <source>
        <dbReference type="EMBL" id="GAD17817.1"/>
    </source>
</evidence>
<evidence type="ECO:0000259" key="2">
    <source>
        <dbReference type="Pfam" id="PF03432"/>
    </source>
</evidence>
<evidence type="ECO:0000256" key="1">
    <source>
        <dbReference type="SAM" id="MobiDB-lite"/>
    </source>
</evidence>
<evidence type="ECO:0000313" key="4">
    <source>
        <dbReference type="Proteomes" id="UP000018143"/>
    </source>
</evidence>
<dbReference type="Pfam" id="PF03432">
    <property type="entry name" value="Relaxase"/>
    <property type="match status" value="1"/>
</dbReference>
<dbReference type="AlphaFoldDB" id="T1DUP2"/>
<sequence>MSVTPKRFSDDELEWKAKKIKNVRIEHAKINQINLARKKSKPLVSFKQIVQSNPAKAKLLKREKLSNNGYEVVFKITSNAKNTKQLSAHINYISRQGSLELIDSDLNIYTNKKDLVYCLENYQNGYVIPNENENKTERRETYNMVFSMRDYDDCDESSLRNAAFETIKNLYPNTHFTLAFHNDTDNPHCHICLKATNNDGSRIDIKKADCLKIRKSFADNLNKRGIYALATSRRDKVRGRQIANNNLEYVEPKTLHEHNAKPHYYRVLDFGEAPYNNDILNKPSYFISYYTRKGNATIWGENLRQIVEDSKLQKGEYVRIAKIGYELRPYEFEKKIKGRLYTISTATKVAKWDISVMNRAEKSFIKLPKVKVVTTMKLKESNIKSTDSTNITENAPKRYTKQEWANYYAKKANLTQRIENAKPKSRKYTREQWAKYNAERKLGGQGGIIKPNSTLYKSNAPSLRNRPKSYADMCGMSKGNVAYKQSSRPSNDKVLLPSNAQHNLRSNTKQESKGRNDNRELRWTTSGDTGTTRE</sequence>
<feature type="compositionally biased region" description="Polar residues" evidence="1">
    <location>
        <begin position="451"/>
        <end position="462"/>
    </location>
</feature>
<proteinExistence type="predicted"/>